<dbReference type="SUPFAM" id="SSF56112">
    <property type="entry name" value="Protein kinase-like (PK-like)"/>
    <property type="match status" value="1"/>
</dbReference>
<dbReference type="Proteomes" id="UP000294933">
    <property type="component" value="Unassembled WGS sequence"/>
</dbReference>
<feature type="domain" description="Protein kinase" evidence="1">
    <location>
        <begin position="357"/>
        <end position="625"/>
    </location>
</feature>
<dbReference type="STRING" id="50990.A0A4Y7Q932"/>
<dbReference type="InterPro" id="IPR011009">
    <property type="entry name" value="Kinase-like_dom_sf"/>
</dbReference>
<proteinExistence type="predicted"/>
<dbReference type="OrthoDB" id="2802511at2759"/>
<dbReference type="GO" id="GO:0004674">
    <property type="term" value="F:protein serine/threonine kinase activity"/>
    <property type="evidence" value="ECO:0007669"/>
    <property type="project" value="TreeGrafter"/>
</dbReference>
<sequence length="646" mass="72939">MSSPIPQPKQYECEIEELRIKILNVHEEIARGQRERILGERSRDRVVAGVMDQLETAEEELKVLLGTAHPASEPVNQSKLKSLLLKMRNPSLWRRQGAESDPGSVYAKIQFQKDIIADSSSTITTTTAHRKFHSELARLALYGILPSLDQSPPPLPRTMSGELSFHGGMYSNIHSTNLFSDSGPALNELAVNIEVLVREAPLLKSKHRPALVSVIRDTEALILSIGRNMRLFPRDATNHFDHIVRLEIGVLALNEAHFNVKYPSANKPKKSLSEQINDCKNHTESRTRAFEMFLLRQAEGLTKEDWLDASLDYKLVDIQDDEFVPEGTHFQTTRNVENLVAELRDVLKLKQYSEEIPRRAKSVASGGFAKIYTATLPNSNEEVAVKLPDKSPNVRVPEWRWCIRILREARIWAKTSHQNILPLRGFWTNFHERSKFPALISPWCPAGTLLQYVVGKCTPARLELMTEVATGLEYLHSSVPQIIHGDLRANNILIHEGRACLSDFGLSKIMDGVRGCTTKPHGNERWLAPEVIAKTKTNLNPMATTSADIYSLGCVFLEVLTDDHPFPDLEDDEVRSERLSYNISRPPKSGDISEEHWAFMTECWAIEPTARPTVGKALQKLKAFRDGVWQSRTKCCEDDCLNVQPE</sequence>
<dbReference type="InterPro" id="IPR051681">
    <property type="entry name" value="Ser/Thr_Kinases-Pseudokinases"/>
</dbReference>
<keyword evidence="3" id="KW-1185">Reference proteome</keyword>
<dbReference type="PROSITE" id="PS00109">
    <property type="entry name" value="PROTEIN_KINASE_TYR"/>
    <property type="match status" value="1"/>
</dbReference>
<dbReference type="PANTHER" id="PTHR44329">
    <property type="entry name" value="SERINE/THREONINE-PROTEIN KINASE TNNI3K-RELATED"/>
    <property type="match status" value="1"/>
</dbReference>
<keyword evidence="2" id="KW-0808">Transferase</keyword>
<dbReference type="Pfam" id="PF00069">
    <property type="entry name" value="Pkinase"/>
    <property type="match status" value="1"/>
</dbReference>
<dbReference type="EMBL" id="ML170168">
    <property type="protein sequence ID" value="TDL23965.1"/>
    <property type="molecule type" value="Genomic_DNA"/>
</dbReference>
<dbReference type="InterPro" id="IPR000719">
    <property type="entry name" value="Prot_kinase_dom"/>
</dbReference>
<dbReference type="PROSITE" id="PS50011">
    <property type="entry name" value="PROTEIN_KINASE_DOM"/>
    <property type="match status" value="1"/>
</dbReference>
<dbReference type="GO" id="GO:0005524">
    <property type="term" value="F:ATP binding"/>
    <property type="evidence" value="ECO:0007669"/>
    <property type="project" value="InterPro"/>
</dbReference>
<accession>A0A4Y7Q932</accession>
<evidence type="ECO:0000259" key="1">
    <source>
        <dbReference type="PROSITE" id="PS50011"/>
    </source>
</evidence>
<dbReference type="VEuPathDB" id="FungiDB:BD410DRAFT_802285"/>
<dbReference type="InterPro" id="IPR008266">
    <property type="entry name" value="Tyr_kinase_AS"/>
</dbReference>
<evidence type="ECO:0000313" key="3">
    <source>
        <dbReference type="Proteomes" id="UP000294933"/>
    </source>
</evidence>
<evidence type="ECO:0000313" key="2">
    <source>
        <dbReference type="EMBL" id="TDL23965.1"/>
    </source>
</evidence>
<gene>
    <name evidence="2" type="ORF">BD410DRAFT_802285</name>
</gene>
<organism evidence="2 3">
    <name type="scientific">Rickenella mellea</name>
    <dbReference type="NCBI Taxonomy" id="50990"/>
    <lineage>
        <taxon>Eukaryota</taxon>
        <taxon>Fungi</taxon>
        <taxon>Dikarya</taxon>
        <taxon>Basidiomycota</taxon>
        <taxon>Agaricomycotina</taxon>
        <taxon>Agaricomycetes</taxon>
        <taxon>Hymenochaetales</taxon>
        <taxon>Rickenellaceae</taxon>
        <taxon>Rickenella</taxon>
    </lineage>
</organism>
<protein>
    <submittedName>
        <fullName evidence="2">Kinase-like protein</fullName>
    </submittedName>
</protein>
<keyword evidence="2" id="KW-0418">Kinase</keyword>
<dbReference type="AlphaFoldDB" id="A0A4Y7Q932"/>
<reference evidence="2 3" key="1">
    <citation type="submission" date="2018-06" db="EMBL/GenBank/DDBJ databases">
        <title>A transcriptomic atlas of mushroom development highlights an independent origin of complex multicellularity.</title>
        <authorList>
            <consortium name="DOE Joint Genome Institute"/>
            <person name="Krizsan K."/>
            <person name="Almasi E."/>
            <person name="Merenyi Z."/>
            <person name="Sahu N."/>
            <person name="Viragh M."/>
            <person name="Koszo T."/>
            <person name="Mondo S."/>
            <person name="Kiss B."/>
            <person name="Balint B."/>
            <person name="Kues U."/>
            <person name="Barry K."/>
            <person name="Hegedus J.C."/>
            <person name="Henrissat B."/>
            <person name="Johnson J."/>
            <person name="Lipzen A."/>
            <person name="Ohm R."/>
            <person name="Nagy I."/>
            <person name="Pangilinan J."/>
            <person name="Yan J."/>
            <person name="Xiong Y."/>
            <person name="Grigoriev I.V."/>
            <person name="Hibbett D.S."/>
            <person name="Nagy L.G."/>
        </authorList>
    </citation>
    <scope>NUCLEOTIDE SEQUENCE [LARGE SCALE GENOMIC DNA]</scope>
    <source>
        <strain evidence="2 3">SZMC22713</strain>
    </source>
</reference>
<name>A0A4Y7Q932_9AGAM</name>
<dbReference type="Gene3D" id="1.10.510.10">
    <property type="entry name" value="Transferase(Phosphotransferase) domain 1"/>
    <property type="match status" value="1"/>
</dbReference>